<dbReference type="InterPro" id="IPR011990">
    <property type="entry name" value="TPR-like_helical_dom_sf"/>
</dbReference>
<feature type="region of interest" description="Disordered" evidence="1">
    <location>
        <begin position="171"/>
        <end position="194"/>
    </location>
</feature>
<dbReference type="SUPFAM" id="SSF81901">
    <property type="entry name" value="HCP-like"/>
    <property type="match status" value="1"/>
</dbReference>
<feature type="chain" id="PRO_5034878565" description="Death ligand signal enhancer" evidence="2">
    <location>
        <begin position="16"/>
        <end position="485"/>
    </location>
</feature>
<dbReference type="InterPro" id="IPR052748">
    <property type="entry name" value="ISR_Activator"/>
</dbReference>
<feature type="signal peptide" evidence="2">
    <location>
        <begin position="1"/>
        <end position="15"/>
    </location>
</feature>
<evidence type="ECO:0008006" key="5">
    <source>
        <dbReference type="Google" id="ProtNLM"/>
    </source>
</evidence>
<keyword evidence="2" id="KW-0732">Signal</keyword>
<dbReference type="Ensembl" id="ENSSMRT00000035771.1">
    <property type="protein sequence ID" value="ENSSMRP00000030662.1"/>
    <property type="gene ID" value="ENSSMRG00000023495.1"/>
</dbReference>
<dbReference type="AlphaFoldDB" id="A0A8D0EDW8"/>
<dbReference type="Proteomes" id="UP000694421">
    <property type="component" value="Unplaced"/>
</dbReference>
<dbReference type="GO" id="GO:0005739">
    <property type="term" value="C:mitochondrion"/>
    <property type="evidence" value="ECO:0007669"/>
    <property type="project" value="TreeGrafter"/>
</dbReference>
<dbReference type="PANTHER" id="PTHR45011">
    <property type="entry name" value="DAP3-BINDING CELL DEATH ENHANCER 1"/>
    <property type="match status" value="1"/>
</dbReference>
<dbReference type="GO" id="GO:0008625">
    <property type="term" value="P:extrinsic apoptotic signaling pathway via death domain receptors"/>
    <property type="evidence" value="ECO:0007669"/>
    <property type="project" value="TreeGrafter"/>
</dbReference>
<accession>A0A8D0EDW8</accession>
<dbReference type="InterPro" id="IPR006597">
    <property type="entry name" value="Sel1-like"/>
</dbReference>
<evidence type="ECO:0000313" key="4">
    <source>
        <dbReference type="Proteomes" id="UP000694421"/>
    </source>
</evidence>
<evidence type="ECO:0000313" key="3">
    <source>
        <dbReference type="Ensembl" id="ENSSMRP00000030662.1"/>
    </source>
</evidence>
<dbReference type="PANTHER" id="PTHR45011:SF1">
    <property type="entry name" value="DAP3-BINDING CELL DEATH ENHANCER 1"/>
    <property type="match status" value="1"/>
</dbReference>
<dbReference type="Gene3D" id="1.25.40.10">
    <property type="entry name" value="Tetratricopeptide repeat domain"/>
    <property type="match status" value="1"/>
</dbReference>
<reference evidence="3" key="1">
    <citation type="submission" date="2025-08" db="UniProtKB">
        <authorList>
            <consortium name="Ensembl"/>
        </authorList>
    </citation>
    <scope>IDENTIFICATION</scope>
</reference>
<dbReference type="OMA" id="REEDQQF"/>
<sequence length="485" mass="53499">MLWRLLWILGRGVRASGAAAGSGPGPGRAAAGLIQGPVVSASSFEEYFLPSSSQDPAHTNGRWNGGYRKHKGCRYGNILHCYIPLDAFTWSALAVLALELAKQIQWWSSKRSGVRVRFCQLDGQFAVLPQHQHSVICRNPSICSSAEDESSFLEEDNTSYELTNAASGNFLPSVTNPEPESHSAPSQSNLDEESVSKAASQMQHVFQTSISVASNILGLENMKDERHRMAFSCFKLAADQNYSKAQFNVGLCYEHGRGTKKSVAKAVLYYQRAAHQGHVMAQYHYAKWLLCHHPKVDDNSKQEAVHLLNQAATAGLKQAQAYLRVLYVTGIKAKKQSIQKKMSKENGDFSSRLHLGICYEENSGVPWKLLTIRKRYQQAATASFKTVQELMKETAENITAMQSWQYLPLATRTFSSSPCLQSFDQPLISSLGQPALGLFHSWSTGSLKDMANRSVSCLPSIAFPDHFSVKLSSLAWSPSTGIAID</sequence>
<dbReference type="Pfam" id="PF08238">
    <property type="entry name" value="Sel1"/>
    <property type="match status" value="3"/>
</dbReference>
<dbReference type="GeneTree" id="ENSGT00390000002137"/>
<name>A0A8D0EDW8_SALMN</name>
<dbReference type="SMART" id="SM00671">
    <property type="entry name" value="SEL1"/>
    <property type="match status" value="2"/>
</dbReference>
<organism evidence="3 4">
    <name type="scientific">Salvator merianae</name>
    <name type="common">Argentine black and white tegu</name>
    <name type="synonym">Tupinambis merianae</name>
    <dbReference type="NCBI Taxonomy" id="96440"/>
    <lineage>
        <taxon>Eukaryota</taxon>
        <taxon>Metazoa</taxon>
        <taxon>Chordata</taxon>
        <taxon>Craniata</taxon>
        <taxon>Vertebrata</taxon>
        <taxon>Euteleostomi</taxon>
        <taxon>Lepidosauria</taxon>
        <taxon>Squamata</taxon>
        <taxon>Bifurcata</taxon>
        <taxon>Unidentata</taxon>
        <taxon>Episquamata</taxon>
        <taxon>Laterata</taxon>
        <taxon>Teiioidea</taxon>
        <taxon>Teiidae</taxon>
        <taxon>Salvator</taxon>
    </lineage>
</organism>
<protein>
    <recommendedName>
        <fullName evidence="5">Death ligand signal enhancer</fullName>
    </recommendedName>
</protein>
<evidence type="ECO:0000256" key="1">
    <source>
        <dbReference type="SAM" id="MobiDB-lite"/>
    </source>
</evidence>
<proteinExistence type="predicted"/>
<reference evidence="3" key="2">
    <citation type="submission" date="2025-09" db="UniProtKB">
        <authorList>
            <consortium name="Ensembl"/>
        </authorList>
    </citation>
    <scope>IDENTIFICATION</scope>
</reference>
<evidence type="ECO:0000256" key="2">
    <source>
        <dbReference type="SAM" id="SignalP"/>
    </source>
</evidence>
<keyword evidence="4" id="KW-1185">Reference proteome</keyword>
<feature type="compositionally biased region" description="Polar residues" evidence="1">
    <location>
        <begin position="171"/>
        <end position="189"/>
    </location>
</feature>